<proteinExistence type="predicted"/>
<dbReference type="PROSITE" id="PS51257">
    <property type="entry name" value="PROKAR_LIPOPROTEIN"/>
    <property type="match status" value="1"/>
</dbReference>
<dbReference type="EMBL" id="DWYR01000001">
    <property type="protein sequence ID" value="HJA97987.1"/>
    <property type="molecule type" value="Genomic_DNA"/>
</dbReference>
<dbReference type="SUPFAM" id="SSF50969">
    <property type="entry name" value="YVTN repeat-like/Quinoprotein amine dehydrogenase"/>
    <property type="match status" value="1"/>
</dbReference>
<dbReference type="InterPro" id="IPR007788">
    <property type="entry name" value="QCT"/>
</dbReference>
<gene>
    <name evidence="2" type="ORF">H9779_00060</name>
</gene>
<dbReference type="Gene3D" id="2.130.10.10">
    <property type="entry name" value="YVTN repeat-like/Quinoprotein amine dehydrogenase"/>
    <property type="match status" value="1"/>
</dbReference>
<dbReference type="Pfam" id="PF05096">
    <property type="entry name" value="Glu_cyclase_2"/>
    <property type="match status" value="1"/>
</dbReference>
<feature type="signal peptide" evidence="1">
    <location>
        <begin position="1"/>
        <end position="23"/>
    </location>
</feature>
<reference evidence="2" key="2">
    <citation type="submission" date="2021-04" db="EMBL/GenBank/DDBJ databases">
        <authorList>
            <person name="Gilroy R."/>
        </authorList>
    </citation>
    <scope>NUCLEOTIDE SEQUENCE</scope>
    <source>
        <strain evidence="2">CHK169-11906</strain>
    </source>
</reference>
<organism evidence="2 3">
    <name type="scientific">Candidatus Alistipes avicola</name>
    <dbReference type="NCBI Taxonomy" id="2838432"/>
    <lineage>
        <taxon>Bacteria</taxon>
        <taxon>Pseudomonadati</taxon>
        <taxon>Bacteroidota</taxon>
        <taxon>Bacteroidia</taxon>
        <taxon>Bacteroidales</taxon>
        <taxon>Rikenellaceae</taxon>
        <taxon>Alistipes</taxon>
    </lineage>
</organism>
<dbReference type="AlphaFoldDB" id="A0A9D2L2S6"/>
<dbReference type="GO" id="GO:0016603">
    <property type="term" value="F:glutaminyl-peptide cyclotransferase activity"/>
    <property type="evidence" value="ECO:0007669"/>
    <property type="project" value="InterPro"/>
</dbReference>
<reference evidence="2" key="1">
    <citation type="journal article" date="2021" name="PeerJ">
        <title>Extensive microbial diversity within the chicken gut microbiome revealed by metagenomics and culture.</title>
        <authorList>
            <person name="Gilroy R."/>
            <person name="Ravi A."/>
            <person name="Getino M."/>
            <person name="Pursley I."/>
            <person name="Horton D.L."/>
            <person name="Alikhan N.F."/>
            <person name="Baker D."/>
            <person name="Gharbi K."/>
            <person name="Hall N."/>
            <person name="Watson M."/>
            <person name="Adriaenssens E.M."/>
            <person name="Foster-Nyarko E."/>
            <person name="Jarju S."/>
            <person name="Secka A."/>
            <person name="Antonio M."/>
            <person name="Oren A."/>
            <person name="Chaudhuri R.R."/>
            <person name="La Ragione R."/>
            <person name="Hildebrand F."/>
            <person name="Pallen M.J."/>
        </authorList>
    </citation>
    <scope>NUCLEOTIDE SEQUENCE</scope>
    <source>
        <strain evidence="2">CHK169-11906</strain>
    </source>
</reference>
<dbReference type="InterPro" id="IPR015943">
    <property type="entry name" value="WD40/YVTN_repeat-like_dom_sf"/>
</dbReference>
<dbReference type="InterPro" id="IPR011044">
    <property type="entry name" value="Quino_amine_DH_bsu"/>
</dbReference>
<keyword evidence="1" id="KW-0732">Signal</keyword>
<comment type="caution">
    <text evidence="2">The sequence shown here is derived from an EMBL/GenBank/DDBJ whole genome shotgun (WGS) entry which is preliminary data.</text>
</comment>
<evidence type="ECO:0000256" key="1">
    <source>
        <dbReference type="SAM" id="SignalP"/>
    </source>
</evidence>
<protein>
    <submittedName>
        <fullName evidence="2">Glutaminyl-peptide cyclotransferase</fullName>
    </submittedName>
</protein>
<evidence type="ECO:0000313" key="2">
    <source>
        <dbReference type="EMBL" id="HJA97987.1"/>
    </source>
</evidence>
<sequence length="265" mass="29543">MKKVLWISLFGLVLTACSGRANSRQTIVQETPPAPRNYTYRVVASHPHSTDSYTQGLLFADGVMWEGTGNYGQSHLQRIDLETGTVKKIASLPRSEFGEGIALLDGKIYQLTWMENKAYVYDAATGKVLRTFTYTGEGWGLTTDGELLYMSDGSEYIRILDPGTFNVKETLAVTYEGAPVRMVNELEWIDGKIWANVYLTQQIIIINPETGRVEGVVDLRGLLPEEDITAKTDVLNGIAYDAATGRIFVTGKNWSKIFEIELIEQ</sequence>
<accession>A0A9D2L2S6</accession>
<evidence type="ECO:0000313" key="3">
    <source>
        <dbReference type="Proteomes" id="UP000824259"/>
    </source>
</evidence>
<feature type="chain" id="PRO_5038766931" evidence="1">
    <location>
        <begin position="24"/>
        <end position="265"/>
    </location>
</feature>
<dbReference type="Proteomes" id="UP000824259">
    <property type="component" value="Unassembled WGS sequence"/>
</dbReference>
<name>A0A9D2L2S6_9BACT</name>
<dbReference type="PANTHER" id="PTHR31270">
    <property type="entry name" value="GLUTAMINYL-PEPTIDE CYCLOTRANSFERASE"/>
    <property type="match status" value="1"/>
</dbReference>
<dbReference type="PANTHER" id="PTHR31270:SF1">
    <property type="entry name" value="GLUTAMINYL-PEPTIDE CYCLOTRANSFERASE"/>
    <property type="match status" value="1"/>
</dbReference>